<evidence type="ECO:0000256" key="5">
    <source>
        <dbReference type="ARBA" id="ARBA00022553"/>
    </source>
</evidence>
<evidence type="ECO:0000256" key="7">
    <source>
        <dbReference type="ARBA" id="ARBA00022692"/>
    </source>
</evidence>
<dbReference type="InterPro" id="IPR036890">
    <property type="entry name" value="HATPase_C_sf"/>
</dbReference>
<evidence type="ECO:0000256" key="3">
    <source>
        <dbReference type="ARBA" id="ARBA00006402"/>
    </source>
</evidence>
<dbReference type="InterPro" id="IPR036097">
    <property type="entry name" value="HisK_dim/P_sf"/>
</dbReference>
<evidence type="ECO:0000313" key="19">
    <source>
        <dbReference type="EMBL" id="AFY27565.1"/>
    </source>
</evidence>
<dbReference type="eggNOG" id="COG2205">
    <property type="taxonomic scope" value="Bacteria"/>
</dbReference>
<dbReference type="FunFam" id="3.30.565.10:FF:000010">
    <property type="entry name" value="Sensor histidine kinase RcsC"/>
    <property type="match status" value="1"/>
</dbReference>
<organism evidence="19 20">
    <name type="scientific">Cyanobium gracile (strain ATCC 27147 / PCC 6307)</name>
    <dbReference type="NCBI Taxonomy" id="292564"/>
    <lineage>
        <taxon>Bacteria</taxon>
        <taxon>Bacillati</taxon>
        <taxon>Cyanobacteriota</taxon>
        <taxon>Cyanophyceae</taxon>
        <taxon>Synechococcales</taxon>
        <taxon>Prochlorococcaceae</taxon>
        <taxon>Cyanobium</taxon>
    </lineage>
</organism>
<evidence type="ECO:0000256" key="13">
    <source>
        <dbReference type="ARBA" id="ARBA00023136"/>
    </source>
</evidence>
<dbReference type="EMBL" id="CP003495">
    <property type="protein sequence ID" value="AFY27565.1"/>
    <property type="molecule type" value="Genomic_DNA"/>
</dbReference>
<dbReference type="Gene3D" id="1.10.287.130">
    <property type="match status" value="1"/>
</dbReference>
<evidence type="ECO:0000256" key="9">
    <source>
        <dbReference type="ARBA" id="ARBA00022777"/>
    </source>
</evidence>
<dbReference type="Gene3D" id="3.30.450.20">
    <property type="entry name" value="PAS domain"/>
    <property type="match status" value="1"/>
</dbReference>
<dbReference type="SMART" id="SM00448">
    <property type="entry name" value="REC"/>
    <property type="match status" value="1"/>
</dbReference>
<dbReference type="InterPro" id="IPR011006">
    <property type="entry name" value="CheY-like_superfamily"/>
</dbReference>
<dbReference type="InterPro" id="IPR005467">
    <property type="entry name" value="His_kinase_dom"/>
</dbReference>
<keyword evidence="10" id="KW-0067">ATP-binding</keyword>
<proteinExistence type="inferred from homology"/>
<dbReference type="GO" id="GO:0000155">
    <property type="term" value="F:phosphorelay sensor kinase activity"/>
    <property type="evidence" value="ECO:0007669"/>
    <property type="project" value="InterPro"/>
</dbReference>
<dbReference type="InterPro" id="IPR003661">
    <property type="entry name" value="HisK_dim/P_dom"/>
</dbReference>
<dbReference type="eggNOG" id="COG0784">
    <property type="taxonomic scope" value="Bacteria"/>
</dbReference>
<dbReference type="Pfam" id="PF02518">
    <property type="entry name" value="HATPase_c"/>
    <property type="match status" value="1"/>
</dbReference>
<evidence type="ECO:0000256" key="2">
    <source>
        <dbReference type="ARBA" id="ARBA00004370"/>
    </source>
</evidence>
<dbReference type="GO" id="GO:0016020">
    <property type="term" value="C:membrane"/>
    <property type="evidence" value="ECO:0007669"/>
    <property type="project" value="UniProtKB-SubCell"/>
</dbReference>
<evidence type="ECO:0000256" key="6">
    <source>
        <dbReference type="ARBA" id="ARBA00022679"/>
    </source>
</evidence>
<keyword evidence="16" id="KW-0175">Coiled coil</keyword>
<dbReference type="Pfam" id="PF00072">
    <property type="entry name" value="Response_reg"/>
    <property type="match status" value="1"/>
</dbReference>
<dbReference type="CDD" id="cd17546">
    <property type="entry name" value="REC_hyHK_CKI1_RcsC-like"/>
    <property type="match status" value="1"/>
</dbReference>
<dbReference type="PANTHER" id="PTHR45339">
    <property type="entry name" value="HYBRID SIGNAL TRANSDUCTION HISTIDINE KINASE J"/>
    <property type="match status" value="1"/>
</dbReference>
<dbReference type="KEGG" id="cgc:Cyagr_0371"/>
<sequence>MRSTDDLLEQLRKTLGRLDTALSCVDDGLVITDFKGLVEWTNRAFDVFVGCPRLKSLGKELDDLVPTGYVEGRHKPMNSLIALARNGPGRSIMDRALSGPRQVMEVSWSPVNFHPEPSLVFVFKDLSEITRVQDALTASRDSLEEEVASRTRQLQKARDEAQAATEAMGEFLSTISHEIRTPMNAVIGMTDLLLDTPLNGAQRELVQTIHSSGELLLCLINDILDLSKIEAQKMTLRADSFSIRALVDECMRIMNPSILSKGLSLGIFIPADLPEELYGDSLRIRQILLNLMNNAVKFTDNGTVQLDLTWNPLSVSRLMLSLQVSDSGHGISPEFLPRIFNSFAQDEGSPNHGHRNQGTGLGLAICDRLCKLMGGRIRVESEQGKGSRFSVSIPLGFGAMEEERREESVAPATLDDEPSLRILVADDNRINQRVMELMLAKLDAQAEFVGDGHAAVERVQLAEFDLVFMDLQMPGMDGLEATRRIRASRVYQPYVVALTASALGEQQRDCLTAGMNDFLSKPVRLPDIRQALQRYRQWKQRSQNPMGSGRPQLP</sequence>
<dbReference type="RefSeq" id="WP_015108021.1">
    <property type="nucleotide sequence ID" value="NC_019675.1"/>
</dbReference>
<dbReference type="FunFam" id="1.10.287.130:FF:000004">
    <property type="entry name" value="Ethylene receptor 1"/>
    <property type="match status" value="1"/>
</dbReference>
<dbReference type="InterPro" id="IPR003594">
    <property type="entry name" value="HATPase_dom"/>
</dbReference>
<dbReference type="InterPro" id="IPR004358">
    <property type="entry name" value="Sig_transdc_His_kin-like_C"/>
</dbReference>
<dbReference type="CDD" id="cd00082">
    <property type="entry name" value="HisKA"/>
    <property type="match status" value="1"/>
</dbReference>
<accession>K9P398</accession>
<dbReference type="SMART" id="SM00388">
    <property type="entry name" value="HisKA"/>
    <property type="match status" value="1"/>
</dbReference>
<keyword evidence="9 19" id="KW-0418">Kinase</keyword>
<dbReference type="Gene3D" id="3.30.565.10">
    <property type="entry name" value="Histidine kinase-like ATPase, C-terminal domain"/>
    <property type="match status" value="1"/>
</dbReference>
<keyword evidence="13" id="KW-0472">Membrane</keyword>
<protein>
    <recommendedName>
        <fullName evidence="14">Circadian input-output histidine kinase CikA</fullName>
        <ecNumber evidence="4">2.7.13.3</ecNumber>
    </recommendedName>
</protein>
<dbReference type="InterPro" id="IPR001789">
    <property type="entry name" value="Sig_transdc_resp-reg_receiver"/>
</dbReference>
<keyword evidence="7" id="KW-0812">Transmembrane</keyword>
<comment type="subcellular location">
    <subcellularLocation>
        <location evidence="2">Membrane</location>
    </subcellularLocation>
</comment>
<dbReference type="SUPFAM" id="SSF55785">
    <property type="entry name" value="PYP-like sensor domain (PAS domain)"/>
    <property type="match status" value="1"/>
</dbReference>
<dbReference type="SMART" id="SM00387">
    <property type="entry name" value="HATPase_c"/>
    <property type="match status" value="1"/>
</dbReference>
<dbReference type="GO" id="GO:0005524">
    <property type="term" value="F:ATP binding"/>
    <property type="evidence" value="ECO:0007669"/>
    <property type="project" value="UniProtKB-KW"/>
</dbReference>
<dbReference type="CDD" id="cd16922">
    <property type="entry name" value="HATPase_EvgS-ArcB-TorS-like"/>
    <property type="match status" value="1"/>
</dbReference>
<dbReference type="Gene3D" id="3.40.50.2300">
    <property type="match status" value="1"/>
</dbReference>
<evidence type="ECO:0000256" key="4">
    <source>
        <dbReference type="ARBA" id="ARBA00012438"/>
    </source>
</evidence>
<keyword evidence="11" id="KW-1133">Transmembrane helix</keyword>
<name>K9P398_CYAGP</name>
<dbReference type="PROSITE" id="PS50110">
    <property type="entry name" value="RESPONSE_REGULATORY"/>
    <property type="match status" value="1"/>
</dbReference>
<reference evidence="20" key="1">
    <citation type="journal article" date="2013" name="Proc. Natl. Acad. Sci. U.S.A.">
        <title>Improving the coverage of the cyanobacterial phylum using diversity-driven genome sequencing.</title>
        <authorList>
            <person name="Shih P.M."/>
            <person name="Wu D."/>
            <person name="Latifi A."/>
            <person name="Axen S.D."/>
            <person name="Fewer D.P."/>
            <person name="Talla E."/>
            <person name="Calteau A."/>
            <person name="Cai F."/>
            <person name="Tandeau de Marsac N."/>
            <person name="Rippka R."/>
            <person name="Herdman M."/>
            <person name="Sivonen K."/>
            <person name="Coursin T."/>
            <person name="Laurent T."/>
            <person name="Goodwin L."/>
            <person name="Nolan M."/>
            <person name="Davenport K.W."/>
            <person name="Han C.S."/>
            <person name="Rubin E.M."/>
            <person name="Eisen J.A."/>
            <person name="Woyke T."/>
            <person name="Gugger M."/>
            <person name="Kerfeld C.A."/>
        </authorList>
    </citation>
    <scope>NUCLEOTIDE SEQUENCE [LARGE SCALE GENOMIC DNA]</scope>
    <source>
        <strain evidence="20">ATCC 27147 / PCC 6307</strain>
    </source>
</reference>
<gene>
    <name evidence="19" type="ordered locus">Cyagr_0371</name>
</gene>
<feature type="coiled-coil region" evidence="16">
    <location>
        <begin position="140"/>
        <end position="167"/>
    </location>
</feature>
<dbReference type="Pfam" id="PF00512">
    <property type="entry name" value="HisKA"/>
    <property type="match status" value="1"/>
</dbReference>
<dbReference type="EC" id="2.7.13.3" evidence="4"/>
<dbReference type="SUPFAM" id="SSF47384">
    <property type="entry name" value="Homodimeric domain of signal transducing histidine kinase"/>
    <property type="match status" value="1"/>
</dbReference>
<dbReference type="STRING" id="292564.Cyagr_0371"/>
<dbReference type="SUPFAM" id="SSF52172">
    <property type="entry name" value="CheY-like"/>
    <property type="match status" value="1"/>
</dbReference>
<feature type="domain" description="Response regulatory" evidence="18">
    <location>
        <begin position="421"/>
        <end position="536"/>
    </location>
</feature>
<dbReference type="InterPro" id="IPR000014">
    <property type="entry name" value="PAS"/>
</dbReference>
<evidence type="ECO:0000256" key="1">
    <source>
        <dbReference type="ARBA" id="ARBA00000085"/>
    </source>
</evidence>
<evidence type="ECO:0000256" key="12">
    <source>
        <dbReference type="ARBA" id="ARBA00023012"/>
    </source>
</evidence>
<dbReference type="Proteomes" id="UP000010388">
    <property type="component" value="Chromosome"/>
</dbReference>
<dbReference type="HOGENOM" id="CLU_000445_114_15_3"/>
<evidence type="ECO:0000256" key="8">
    <source>
        <dbReference type="ARBA" id="ARBA00022741"/>
    </source>
</evidence>
<keyword evidence="12" id="KW-0902">Two-component regulatory system</keyword>
<dbReference type="InterPro" id="IPR035965">
    <property type="entry name" value="PAS-like_dom_sf"/>
</dbReference>
<dbReference type="PROSITE" id="PS50109">
    <property type="entry name" value="HIS_KIN"/>
    <property type="match status" value="1"/>
</dbReference>
<evidence type="ECO:0000256" key="15">
    <source>
        <dbReference type="PROSITE-ProRule" id="PRU00169"/>
    </source>
</evidence>
<evidence type="ECO:0000256" key="10">
    <source>
        <dbReference type="ARBA" id="ARBA00022840"/>
    </source>
</evidence>
<dbReference type="SUPFAM" id="SSF55874">
    <property type="entry name" value="ATPase domain of HSP90 chaperone/DNA topoisomerase II/histidine kinase"/>
    <property type="match status" value="1"/>
</dbReference>
<dbReference type="PRINTS" id="PR00344">
    <property type="entry name" value="BCTRLSENSOR"/>
</dbReference>
<dbReference type="SMART" id="SM00091">
    <property type="entry name" value="PAS"/>
    <property type="match status" value="1"/>
</dbReference>
<evidence type="ECO:0000313" key="20">
    <source>
        <dbReference type="Proteomes" id="UP000010388"/>
    </source>
</evidence>
<dbReference type="PANTHER" id="PTHR45339:SF1">
    <property type="entry name" value="HYBRID SIGNAL TRANSDUCTION HISTIDINE KINASE J"/>
    <property type="match status" value="1"/>
</dbReference>
<evidence type="ECO:0000256" key="16">
    <source>
        <dbReference type="SAM" id="Coils"/>
    </source>
</evidence>
<keyword evidence="6" id="KW-0808">Transferase</keyword>
<feature type="domain" description="Histidine kinase" evidence="17">
    <location>
        <begin position="174"/>
        <end position="397"/>
    </location>
</feature>
<keyword evidence="8" id="KW-0547">Nucleotide-binding</keyword>
<evidence type="ECO:0000256" key="11">
    <source>
        <dbReference type="ARBA" id="ARBA00022989"/>
    </source>
</evidence>
<comment type="catalytic activity">
    <reaction evidence="1">
        <text>ATP + protein L-histidine = ADP + protein N-phospho-L-histidine.</text>
        <dbReference type="EC" id="2.7.13.3"/>
    </reaction>
</comment>
<evidence type="ECO:0000259" key="18">
    <source>
        <dbReference type="PROSITE" id="PS50110"/>
    </source>
</evidence>
<evidence type="ECO:0000256" key="14">
    <source>
        <dbReference type="ARBA" id="ARBA00074306"/>
    </source>
</evidence>
<dbReference type="AlphaFoldDB" id="K9P398"/>
<feature type="modified residue" description="4-aspartylphosphate" evidence="15">
    <location>
        <position position="470"/>
    </location>
</feature>
<evidence type="ECO:0000259" key="17">
    <source>
        <dbReference type="PROSITE" id="PS50109"/>
    </source>
</evidence>
<keyword evidence="5 15" id="KW-0597">Phosphoprotein</keyword>
<comment type="similarity">
    <text evidence="3">In the N-terminal section; belongs to the phytochrome family.</text>
</comment>